<evidence type="ECO:0000259" key="4">
    <source>
        <dbReference type="PROSITE" id="PS50043"/>
    </source>
</evidence>
<dbReference type="SUPFAM" id="SSF52172">
    <property type="entry name" value="CheY-like"/>
    <property type="match status" value="1"/>
</dbReference>
<feature type="domain" description="HTH luxR-type" evidence="4">
    <location>
        <begin position="154"/>
        <end position="219"/>
    </location>
</feature>
<dbReference type="Pfam" id="PF00072">
    <property type="entry name" value="Response_reg"/>
    <property type="match status" value="1"/>
</dbReference>
<dbReference type="InterPro" id="IPR011006">
    <property type="entry name" value="CheY-like_superfamily"/>
</dbReference>
<dbReference type="GO" id="GO:0003677">
    <property type="term" value="F:DNA binding"/>
    <property type="evidence" value="ECO:0007669"/>
    <property type="project" value="UniProtKB-KW"/>
</dbReference>
<name>A0A6F8YK70_9ACTN</name>
<dbReference type="Gene3D" id="3.40.50.2300">
    <property type="match status" value="1"/>
</dbReference>
<dbReference type="InterPro" id="IPR000792">
    <property type="entry name" value="Tscrpt_reg_LuxR_C"/>
</dbReference>
<feature type="modified residue" description="4-aspartylphosphate" evidence="3">
    <location>
        <position position="54"/>
    </location>
</feature>
<dbReference type="PROSITE" id="PS50110">
    <property type="entry name" value="RESPONSE_REGULATORY"/>
    <property type="match status" value="1"/>
</dbReference>
<dbReference type="PROSITE" id="PS00622">
    <property type="entry name" value="HTH_LUXR_1"/>
    <property type="match status" value="1"/>
</dbReference>
<reference evidence="6 7" key="1">
    <citation type="submission" date="2020-03" db="EMBL/GenBank/DDBJ databases">
        <title>Whole genome shotgun sequence of Phytohabitans suffuscus NBRC 105367.</title>
        <authorList>
            <person name="Komaki H."/>
            <person name="Tamura T."/>
        </authorList>
    </citation>
    <scope>NUCLEOTIDE SEQUENCE [LARGE SCALE GENOMIC DNA]</scope>
    <source>
        <strain evidence="6 7">NBRC 105367</strain>
    </source>
</reference>
<reference evidence="6 7" key="2">
    <citation type="submission" date="2020-03" db="EMBL/GenBank/DDBJ databases">
        <authorList>
            <person name="Ichikawa N."/>
            <person name="Kimura A."/>
            <person name="Kitahashi Y."/>
            <person name="Uohara A."/>
        </authorList>
    </citation>
    <scope>NUCLEOTIDE SEQUENCE [LARGE SCALE GENOMIC DNA]</scope>
    <source>
        <strain evidence="6 7">NBRC 105367</strain>
    </source>
</reference>
<organism evidence="6 7">
    <name type="scientific">Phytohabitans suffuscus</name>
    <dbReference type="NCBI Taxonomy" id="624315"/>
    <lineage>
        <taxon>Bacteria</taxon>
        <taxon>Bacillati</taxon>
        <taxon>Actinomycetota</taxon>
        <taxon>Actinomycetes</taxon>
        <taxon>Micromonosporales</taxon>
        <taxon>Micromonosporaceae</taxon>
    </lineage>
</organism>
<dbReference type="SUPFAM" id="SSF46894">
    <property type="entry name" value="C-terminal effector domain of the bipartite response regulators"/>
    <property type="match status" value="1"/>
</dbReference>
<dbReference type="CDD" id="cd06170">
    <property type="entry name" value="LuxR_C_like"/>
    <property type="match status" value="1"/>
</dbReference>
<evidence type="ECO:0000313" key="6">
    <source>
        <dbReference type="EMBL" id="BCB86524.1"/>
    </source>
</evidence>
<dbReference type="InterPro" id="IPR039420">
    <property type="entry name" value="WalR-like"/>
</dbReference>
<dbReference type="KEGG" id="psuu:Psuf_038370"/>
<dbReference type="EMBL" id="AP022871">
    <property type="protein sequence ID" value="BCB86524.1"/>
    <property type="molecule type" value="Genomic_DNA"/>
</dbReference>
<dbReference type="InterPro" id="IPR001789">
    <property type="entry name" value="Sig_transdc_resp-reg_receiver"/>
</dbReference>
<dbReference type="PROSITE" id="PS50043">
    <property type="entry name" value="HTH_LUXR_2"/>
    <property type="match status" value="1"/>
</dbReference>
<dbReference type="Pfam" id="PF00196">
    <property type="entry name" value="GerE"/>
    <property type="match status" value="1"/>
</dbReference>
<dbReference type="SMART" id="SM00448">
    <property type="entry name" value="REC"/>
    <property type="match status" value="1"/>
</dbReference>
<dbReference type="RefSeq" id="WP_173158306.1">
    <property type="nucleotide sequence ID" value="NZ_AP022871.1"/>
</dbReference>
<dbReference type="InterPro" id="IPR058245">
    <property type="entry name" value="NreC/VraR/RcsB-like_REC"/>
</dbReference>
<dbReference type="CDD" id="cd17535">
    <property type="entry name" value="REC_NarL-like"/>
    <property type="match status" value="1"/>
</dbReference>
<evidence type="ECO:0000256" key="1">
    <source>
        <dbReference type="ARBA" id="ARBA00022553"/>
    </source>
</evidence>
<sequence length="221" mass="24071">MTDVLIVDDNPIVRGALRGYLASADDMNVVGEAPDGRTAVTVAQRLRPDVTLLDHRMPVADGLTVVAQLAEHTSVLVLTSDAAEDLIAGMLRRGARGYLVHGEFEPPELLRAVRAVAAGQGWLSPRGASVTISVLRDQAAREREEASQADQLRQLRQGFGLTSRERDVMELLTVGHSNAAIARRLLLTEKTVKNHLHHIFTKLHATNRTEAVLRWSGGQGQ</sequence>
<dbReference type="AlphaFoldDB" id="A0A6F8YK70"/>
<keyword evidence="2 6" id="KW-0238">DNA-binding</keyword>
<dbReference type="GO" id="GO:0006355">
    <property type="term" value="P:regulation of DNA-templated transcription"/>
    <property type="evidence" value="ECO:0007669"/>
    <property type="project" value="InterPro"/>
</dbReference>
<evidence type="ECO:0000256" key="2">
    <source>
        <dbReference type="ARBA" id="ARBA00023125"/>
    </source>
</evidence>
<keyword evidence="7" id="KW-1185">Reference proteome</keyword>
<dbReference type="PRINTS" id="PR00038">
    <property type="entry name" value="HTHLUXR"/>
</dbReference>
<protein>
    <submittedName>
        <fullName evidence="6">DNA-binding response regulator</fullName>
    </submittedName>
</protein>
<keyword evidence="1 3" id="KW-0597">Phosphoprotein</keyword>
<dbReference type="GO" id="GO:0000160">
    <property type="term" value="P:phosphorelay signal transduction system"/>
    <property type="evidence" value="ECO:0007669"/>
    <property type="project" value="InterPro"/>
</dbReference>
<dbReference type="PANTHER" id="PTHR43214">
    <property type="entry name" value="TWO-COMPONENT RESPONSE REGULATOR"/>
    <property type="match status" value="1"/>
</dbReference>
<feature type="domain" description="Response regulatory" evidence="5">
    <location>
        <begin position="3"/>
        <end position="116"/>
    </location>
</feature>
<dbReference type="SMART" id="SM00421">
    <property type="entry name" value="HTH_LUXR"/>
    <property type="match status" value="1"/>
</dbReference>
<dbReference type="Proteomes" id="UP000503011">
    <property type="component" value="Chromosome"/>
</dbReference>
<evidence type="ECO:0000259" key="5">
    <source>
        <dbReference type="PROSITE" id="PS50110"/>
    </source>
</evidence>
<gene>
    <name evidence="6" type="ORF">Psuf_038370</name>
</gene>
<proteinExistence type="predicted"/>
<dbReference type="InterPro" id="IPR016032">
    <property type="entry name" value="Sig_transdc_resp-reg_C-effctor"/>
</dbReference>
<evidence type="ECO:0000313" key="7">
    <source>
        <dbReference type="Proteomes" id="UP000503011"/>
    </source>
</evidence>
<evidence type="ECO:0000256" key="3">
    <source>
        <dbReference type="PROSITE-ProRule" id="PRU00169"/>
    </source>
</evidence>
<accession>A0A6F8YK70</accession>